<accession>A0A4Y9R649</accession>
<gene>
    <name evidence="3" type="ORF">E4M00_02265</name>
</gene>
<feature type="transmembrane region" description="Helical" evidence="2">
    <location>
        <begin position="361"/>
        <end position="384"/>
    </location>
</feature>
<sequence>MATNASGGEPVLELRIHGVNNMPPHELLDLPPDEVEFAMGDKLGSFWHPTAESLDKGRAQQELGEGSRGVVDAVESPRGSVPEGIHREAYSWGGMVRTVSPETGVGGAIVAAIGRACWTAVLPFSIANAAIWSWNLPRSGTRIRFQSGLIRVFCVVLTTLLILSFASIALDLIAVQCYGGRRLTCTALPEAFEGFARWSTGRRIAFFSIVPVAVLFAIFATSTLARLRYNVAGRIIKGTPATEEPVLLAQPQFWQSRTEISRLTSMHLATGIAMTALLCGLALASSSRPGWGVGVCIAATVVMVTAVVLAYRTDTMPFERLEERTPLPTLTLTAAFLVLAVATGALSLFPGLDINGYAMRIAFNWVLVSTVLLAVLLVTATLFFPAPDRIHRAWGGMAPAVFMTMGLVIGLALSCIVNVVMGDWLNGDKPASALGGGRKLATAYASCTGTGCVPGDPSLRLGAFYPWYLGVLLAFLIVALLIVAIQLIRRRDVLPRIDAFWDDASKEPPVADGSPRGDLRALLAREVSRKRASAARYHLVEPILGALCLAGMAATVVTVITAFSSLDQRFVTQLLAPEPFATASVLAARWMDFSLIVWGAVGLAVVGGLVFGGSKVVRPLGLVWDLACFLPRAGHPLGAPCYTERAVPEVARRLSWWLDLPRVKGQERTAIVTAHSMGGVVAVSSLFALATHPKWLSDYQGRVSLLTFGIQLRPYFGRFWPEILGPEVIGGEPCRAPRLRARDPWAADREHVIAEQKAAAAANVSDRPSPGVVPAADWISLWRATDFLGFPSWSTTPNDRDVYAEEVDASGYVGAVDAHSWYPRTPSYRRALGRLAGLPERQPGRP</sequence>
<feature type="transmembrane region" description="Helical" evidence="2">
    <location>
        <begin position="539"/>
        <end position="563"/>
    </location>
</feature>
<feature type="transmembrane region" description="Helical" evidence="2">
    <location>
        <begin position="467"/>
        <end position="488"/>
    </location>
</feature>
<comment type="caution">
    <text evidence="3">The sequence shown here is derived from an EMBL/GenBank/DDBJ whole genome shotgun (WGS) entry which is preliminary data.</text>
</comment>
<organism evidence="3 4">
    <name type="scientific">Orlajensenia leifsoniae</name>
    <dbReference type="NCBI Taxonomy" id="2561933"/>
    <lineage>
        <taxon>Bacteria</taxon>
        <taxon>Bacillati</taxon>
        <taxon>Actinomycetota</taxon>
        <taxon>Actinomycetes</taxon>
        <taxon>Micrococcales</taxon>
        <taxon>Microbacteriaceae</taxon>
        <taxon>Orlajensenia</taxon>
    </lineage>
</organism>
<evidence type="ECO:0000256" key="1">
    <source>
        <dbReference type="SAM" id="MobiDB-lite"/>
    </source>
</evidence>
<evidence type="ECO:0000313" key="4">
    <source>
        <dbReference type="Proteomes" id="UP000298127"/>
    </source>
</evidence>
<keyword evidence="2" id="KW-1133">Transmembrane helix</keyword>
<keyword evidence="2" id="KW-0472">Membrane</keyword>
<dbReference type="AlphaFoldDB" id="A0A4Y9R649"/>
<evidence type="ECO:0000313" key="3">
    <source>
        <dbReference type="EMBL" id="TFW00040.1"/>
    </source>
</evidence>
<dbReference type="EMBL" id="SPQZ01000001">
    <property type="protein sequence ID" value="TFW00040.1"/>
    <property type="molecule type" value="Genomic_DNA"/>
</dbReference>
<evidence type="ECO:0000256" key="2">
    <source>
        <dbReference type="SAM" id="Phobius"/>
    </source>
</evidence>
<dbReference type="Proteomes" id="UP000298127">
    <property type="component" value="Unassembled WGS sequence"/>
</dbReference>
<protein>
    <recommendedName>
        <fullName evidence="5">Lipase family protein</fullName>
    </recommendedName>
</protein>
<feature type="transmembrane region" description="Helical" evidence="2">
    <location>
        <begin position="396"/>
        <end position="421"/>
    </location>
</feature>
<reference evidence="3 4" key="1">
    <citation type="journal article" date="2018" name="J. Microbiol.">
        <title>Leifsonia flava sp. nov., a novel actinobacterium isolated from the rhizosphere of Aquilegia viridiflora.</title>
        <authorList>
            <person name="Cai Y."/>
            <person name="Tao W.Z."/>
            <person name="Ma Y.J."/>
            <person name="Cheng J."/>
            <person name="Zhang M.Y."/>
            <person name="Zhang Y.X."/>
        </authorList>
    </citation>
    <scope>NUCLEOTIDE SEQUENCE [LARGE SCALE GENOMIC DNA]</scope>
    <source>
        <strain evidence="3 4">SYP-B2174</strain>
    </source>
</reference>
<feature type="region of interest" description="Disordered" evidence="1">
    <location>
        <begin position="55"/>
        <end position="80"/>
    </location>
</feature>
<evidence type="ECO:0008006" key="5">
    <source>
        <dbReference type="Google" id="ProtNLM"/>
    </source>
</evidence>
<proteinExistence type="predicted"/>
<feature type="transmembrane region" description="Helical" evidence="2">
    <location>
        <begin position="204"/>
        <end position="227"/>
    </location>
</feature>
<keyword evidence="2" id="KW-0812">Transmembrane</keyword>
<feature type="transmembrane region" description="Helical" evidence="2">
    <location>
        <begin position="330"/>
        <end position="349"/>
    </location>
</feature>
<name>A0A4Y9R649_9MICO</name>
<feature type="transmembrane region" description="Helical" evidence="2">
    <location>
        <begin position="593"/>
        <end position="612"/>
    </location>
</feature>
<feature type="transmembrane region" description="Helical" evidence="2">
    <location>
        <begin position="290"/>
        <end position="310"/>
    </location>
</feature>
<keyword evidence="4" id="KW-1185">Reference proteome</keyword>
<feature type="transmembrane region" description="Helical" evidence="2">
    <location>
        <begin position="148"/>
        <end position="170"/>
    </location>
</feature>
<feature type="transmembrane region" description="Helical" evidence="2">
    <location>
        <begin position="266"/>
        <end position="284"/>
    </location>
</feature>
<dbReference type="RefSeq" id="WP_135118915.1">
    <property type="nucleotide sequence ID" value="NZ_SPQZ01000001.1"/>
</dbReference>